<sequence>MLKWLSEDCGASFNIDDYSIETIALEGAGKVNDRVEVLSKLLENWWDILEQADVIFMVGHGCSTAVAINLFAKLLRDHSHWHRKKLGLLNMSGINLGPFAGLDSKIVIRAFSQLENEIIKEIFDYQKQTSALSLKLNESLRVLMEYNVKVTFTGVPSDQFVPLSSSLAVHYQHPNIHRNLFQPQETHSEMLAPSNPATSDLSTNPFITNLLLVICTMKNLGHDSDYNLIRELSDRMVNEGGVNKGHCKIFDEEQVYLEAIRHTLESSSLIHSHELRIKYLKPLDGTSSFYNLLPWNIRSLFQDLVNIRHIRSLELIRELLDRFQSWNPSNKQWKEFKYCLDVLNEFEVQDLFL</sequence>
<proteinExistence type="predicted"/>
<dbReference type="eggNOG" id="ENOG502RJSV">
    <property type="taxonomic scope" value="Eukaryota"/>
</dbReference>
<feature type="domain" description="YMC020W-like alpha/beta hydrolase" evidence="1">
    <location>
        <begin position="17"/>
        <end position="301"/>
    </location>
</feature>
<reference evidence="2 3" key="1">
    <citation type="journal article" date="2011" name="Proc. Natl. Acad. Sci. U.S.A.">
        <title>Comparative genomics of xylose-fermenting fungi for enhanced biofuel production.</title>
        <authorList>
            <person name="Wohlbach D.J."/>
            <person name="Kuo A."/>
            <person name="Sato T.K."/>
            <person name="Potts K.M."/>
            <person name="Salamov A.A."/>
            <person name="LaButti K.M."/>
            <person name="Sun H."/>
            <person name="Clum A."/>
            <person name="Pangilinan J.L."/>
            <person name="Lindquist E.A."/>
            <person name="Lucas S."/>
            <person name="Lapidus A."/>
            <person name="Jin M."/>
            <person name="Gunawan C."/>
            <person name="Balan V."/>
            <person name="Dale B.E."/>
            <person name="Jeffries T.W."/>
            <person name="Zinkel R."/>
            <person name="Barry K.W."/>
            <person name="Grigoriev I.V."/>
            <person name="Gasch A.P."/>
        </authorList>
    </citation>
    <scope>NUCLEOTIDE SEQUENCE [LARGE SCALE GENOMIC DNA]</scope>
    <source>
        <strain evidence="3">NRRL Y-27907 / 11-Y1</strain>
    </source>
</reference>
<evidence type="ECO:0000259" key="1">
    <source>
        <dbReference type="Pfam" id="PF26147"/>
    </source>
</evidence>
<dbReference type="EMBL" id="GL996504">
    <property type="protein sequence ID" value="EGW31132.1"/>
    <property type="molecule type" value="Genomic_DNA"/>
</dbReference>
<dbReference type="PANTHER" id="PTHR47349">
    <property type="entry name" value="CHROMOSOME 8, WHOLE GENOME SHOTGUN SEQUENCE"/>
    <property type="match status" value="1"/>
</dbReference>
<name>G3ASR8_SPAPN</name>
<gene>
    <name evidence="2" type="ORF">SPAPADRAFT_63050</name>
</gene>
<evidence type="ECO:0000313" key="3">
    <source>
        <dbReference type="Proteomes" id="UP000000709"/>
    </source>
</evidence>
<dbReference type="OrthoDB" id="5598028at2759"/>
<dbReference type="InParanoid" id="G3ASR8"/>
<dbReference type="Pfam" id="PF26147">
    <property type="entry name" value="AB_HYDROLASE_YMC0-YMC35"/>
    <property type="match status" value="1"/>
</dbReference>
<dbReference type="PANTHER" id="PTHR47349:SF1">
    <property type="entry name" value="AER328WP"/>
    <property type="match status" value="1"/>
</dbReference>
<protein>
    <recommendedName>
        <fullName evidence="1">YMC020W-like alpha/beta hydrolase domain-containing protein</fullName>
    </recommendedName>
</protein>
<organism evidence="3">
    <name type="scientific">Spathaspora passalidarum (strain NRRL Y-27907 / 11-Y1)</name>
    <dbReference type="NCBI Taxonomy" id="619300"/>
    <lineage>
        <taxon>Eukaryota</taxon>
        <taxon>Fungi</taxon>
        <taxon>Dikarya</taxon>
        <taxon>Ascomycota</taxon>
        <taxon>Saccharomycotina</taxon>
        <taxon>Pichiomycetes</taxon>
        <taxon>Debaryomycetaceae</taxon>
        <taxon>Spathaspora</taxon>
    </lineage>
</organism>
<dbReference type="HOGENOM" id="CLU_010834_2_0_1"/>
<dbReference type="AlphaFoldDB" id="G3ASR8"/>
<dbReference type="RefSeq" id="XP_007377165.1">
    <property type="nucleotide sequence ID" value="XM_007377103.1"/>
</dbReference>
<dbReference type="Proteomes" id="UP000000709">
    <property type="component" value="Unassembled WGS sequence"/>
</dbReference>
<evidence type="ECO:0000313" key="2">
    <source>
        <dbReference type="EMBL" id="EGW31132.1"/>
    </source>
</evidence>
<keyword evidence="3" id="KW-1185">Reference proteome</keyword>
<dbReference type="InterPro" id="IPR058933">
    <property type="entry name" value="YMC020W-like_ab_hydrolase"/>
</dbReference>
<dbReference type="GeneID" id="18874569"/>
<dbReference type="OMA" id="IILWATH"/>
<dbReference type="KEGG" id="spaa:SPAPADRAFT_63050"/>
<dbReference type="InterPro" id="IPR058934">
    <property type="entry name" value="YMC020W-like"/>
</dbReference>
<accession>G3ASR8</accession>